<name>A0ABQ0ML94_9BACT</name>
<dbReference type="InterPro" id="IPR034646">
    <property type="entry name" value="ADCK3_dom"/>
</dbReference>
<evidence type="ECO:0000256" key="4">
    <source>
        <dbReference type="ARBA" id="ARBA00022840"/>
    </source>
</evidence>
<protein>
    <submittedName>
        <fullName evidence="7">ABC transporter</fullName>
    </submittedName>
</protein>
<dbReference type="InterPro" id="IPR004147">
    <property type="entry name" value="ABC1_dom"/>
</dbReference>
<evidence type="ECO:0000256" key="3">
    <source>
        <dbReference type="ARBA" id="ARBA00022741"/>
    </source>
</evidence>
<dbReference type="SUPFAM" id="SSF56112">
    <property type="entry name" value="Protein kinase-like (PK-like)"/>
    <property type="match status" value="1"/>
</dbReference>
<dbReference type="Proteomes" id="UP000194153">
    <property type="component" value="Unassembled WGS sequence"/>
</dbReference>
<dbReference type="CDD" id="cd13970">
    <property type="entry name" value="ABC1_ADCK3"/>
    <property type="match status" value="1"/>
</dbReference>
<evidence type="ECO:0000313" key="8">
    <source>
        <dbReference type="Proteomes" id="UP000194153"/>
    </source>
</evidence>
<keyword evidence="8" id="KW-1185">Reference proteome</keyword>
<proteinExistence type="inferred from homology"/>
<dbReference type="Pfam" id="PF03109">
    <property type="entry name" value="ABC1"/>
    <property type="match status" value="1"/>
</dbReference>
<dbReference type="EMBL" id="BDQG01000001">
    <property type="protein sequence ID" value="GAW67856.1"/>
    <property type="molecule type" value="Genomic_DNA"/>
</dbReference>
<keyword evidence="3" id="KW-0547">Nucleotide-binding</keyword>
<dbReference type="PANTHER" id="PTHR43851">
    <property type="match status" value="1"/>
</dbReference>
<gene>
    <name evidence="7" type="ORF">GPEL0_01f3920</name>
</gene>
<evidence type="ECO:0000313" key="7">
    <source>
        <dbReference type="EMBL" id="GAW67856.1"/>
    </source>
</evidence>
<dbReference type="InterPro" id="IPR051409">
    <property type="entry name" value="Atypical_kinase_ADCK"/>
</dbReference>
<reference evidence="8" key="1">
    <citation type="submission" date="2017-05" db="EMBL/GenBank/DDBJ databases">
        <title>Draft genome sequence of Geobacter pelophilus, a iron(III)-reducing bacteria.</title>
        <authorList>
            <person name="Aoyagi T."/>
            <person name="Koike H."/>
            <person name="Morita T."/>
            <person name="Sato Y."/>
            <person name="Habe H."/>
            <person name="Hori T."/>
        </authorList>
    </citation>
    <scope>NUCLEOTIDE SEQUENCE [LARGE SCALE GENOMIC DNA]</scope>
    <source>
        <strain evidence="8">Drf2</strain>
    </source>
</reference>
<organism evidence="7 8">
    <name type="scientific">Geoanaerobacter pelophilus</name>
    <dbReference type="NCBI Taxonomy" id="60036"/>
    <lineage>
        <taxon>Bacteria</taxon>
        <taxon>Pseudomonadati</taxon>
        <taxon>Thermodesulfobacteriota</taxon>
        <taxon>Desulfuromonadia</taxon>
        <taxon>Geobacterales</taxon>
        <taxon>Geobacteraceae</taxon>
        <taxon>Geoanaerobacter</taxon>
    </lineage>
</organism>
<sequence length="501" mass="57141">MEVSMSCNAALASEAASRERLLQLLPREEDAAARERLAELVEAACSNRPPTSSLSRLWILGSLQAKVACAYIAWWLKSRWVDADEKVRTRNETHLKAALELLGTMGYLRGAVMKVGQMLTLPEMVPEQYARLLSSLSFEAPPMHYAMVREVFFDEFGREPEEMFASFEKRAFAAASLGQVHRARLHSGEQVAVKIQYPGIARTIQSDLKNLRLLLQPMRVGDDWPNLLDKLAEIESVLLAETDYLKEAELAQSVRHHFAPEDGIVVPKVHAGFSSRRVLTTELLEGVHIDEFLASDPPQEMRDRFTHLMTVATIRLFYRTHCILADPNPGNFIFMPDGRLGVVDFGCARWYTDEEWRMQCDAEAAAFRQDEKEMERIIVEASLYESAEEMGAERVELVGRVIKWQLEPWLSEGLFDFGDKEFFQRGMDAMRQATRKGYLRGMPLHIWTTRFVLGARAVVYRLRGRCHFKEIYLQESAPQKASHADDAEKTDTRGSISKDRH</sequence>
<comment type="caution">
    <text evidence="7">The sequence shown here is derived from an EMBL/GenBank/DDBJ whole genome shotgun (WGS) entry which is preliminary data.</text>
</comment>
<evidence type="ECO:0000256" key="1">
    <source>
        <dbReference type="ARBA" id="ARBA00009670"/>
    </source>
</evidence>
<feature type="domain" description="ABC1 atypical kinase-like" evidence="6">
    <location>
        <begin position="139"/>
        <end position="376"/>
    </location>
</feature>
<evidence type="ECO:0000256" key="5">
    <source>
        <dbReference type="SAM" id="MobiDB-lite"/>
    </source>
</evidence>
<evidence type="ECO:0000256" key="2">
    <source>
        <dbReference type="ARBA" id="ARBA00022679"/>
    </source>
</evidence>
<accession>A0ABQ0ML94</accession>
<dbReference type="PANTHER" id="PTHR43851:SF3">
    <property type="entry name" value="COENZYME Q8"/>
    <property type="match status" value="1"/>
</dbReference>
<feature type="region of interest" description="Disordered" evidence="5">
    <location>
        <begin position="478"/>
        <end position="501"/>
    </location>
</feature>
<keyword evidence="4" id="KW-0067">ATP-binding</keyword>
<evidence type="ECO:0000259" key="6">
    <source>
        <dbReference type="Pfam" id="PF03109"/>
    </source>
</evidence>
<dbReference type="InterPro" id="IPR011009">
    <property type="entry name" value="Kinase-like_dom_sf"/>
</dbReference>
<feature type="compositionally biased region" description="Basic and acidic residues" evidence="5">
    <location>
        <begin position="482"/>
        <end position="501"/>
    </location>
</feature>
<keyword evidence="2" id="KW-0808">Transferase</keyword>
<comment type="similarity">
    <text evidence="1">Belongs to the protein kinase superfamily. ADCK protein kinase family.</text>
</comment>